<dbReference type="CDD" id="cd05283">
    <property type="entry name" value="CAD1"/>
    <property type="match status" value="1"/>
</dbReference>
<dbReference type="PROSITE" id="PS00059">
    <property type="entry name" value="ADH_ZINC"/>
    <property type="match status" value="1"/>
</dbReference>
<dbReference type="SMART" id="SM00829">
    <property type="entry name" value="PKS_ER"/>
    <property type="match status" value="1"/>
</dbReference>
<dbReference type="OrthoDB" id="1560166at2759"/>
<dbReference type="Gene3D" id="3.90.180.10">
    <property type="entry name" value="Medium-chain alcohol dehydrogenases, catalytic domain"/>
    <property type="match status" value="1"/>
</dbReference>
<dbReference type="InterPro" id="IPR011032">
    <property type="entry name" value="GroES-like_sf"/>
</dbReference>
<dbReference type="AlphaFoldDB" id="A0A8H7QBJ6"/>
<evidence type="ECO:0000256" key="2">
    <source>
        <dbReference type="ARBA" id="ARBA00022723"/>
    </source>
</evidence>
<keyword evidence="8" id="KW-1185">Reference proteome</keyword>
<evidence type="ECO:0000256" key="4">
    <source>
        <dbReference type="ARBA" id="ARBA00023002"/>
    </source>
</evidence>
<sequence>MVKQLQTIATVTSSTFAEKTFEVPDLKPFEVYVKIRACGVCHTDLYALGNKDVVAGHETIGEIVELGSMVVNLKPGDIVGFGYLKGSCFNCEQCNSGNEILCSDRITFPTGLGGFAHDTVFDSRFCYKIPEGIEPKYAGPLMCAGATVFTAMTNYDVKPTDRIGIVGIGGLGHLGLQFARAWGCHVVAISTNSAKTDEAKSFGAYEFWNSKEFTPEKIASLNKLDFILNTVSGDLPWDQYLSLLKPNGTLINVGVPEKPVSFQGGPVIVNQLRVAGSLVASRHQNGKMLEFAVRHNIRPKIEEYPLTAEGTTEAVAVVTQNKARYRAVLVAQD</sequence>
<accession>A0A8H7QBJ6</accession>
<gene>
    <name evidence="7" type="ORF">INT44_001109</name>
</gene>
<proteinExistence type="inferred from homology"/>
<dbReference type="InterPro" id="IPR036291">
    <property type="entry name" value="NAD(P)-bd_dom_sf"/>
</dbReference>
<dbReference type="Pfam" id="PF08240">
    <property type="entry name" value="ADH_N"/>
    <property type="match status" value="1"/>
</dbReference>
<comment type="cofactor">
    <cofactor evidence="1 5">
        <name>Zn(2+)</name>
        <dbReference type="ChEBI" id="CHEBI:29105"/>
    </cofactor>
</comment>
<dbReference type="GO" id="GO:0008270">
    <property type="term" value="F:zinc ion binding"/>
    <property type="evidence" value="ECO:0007669"/>
    <property type="project" value="InterPro"/>
</dbReference>
<dbReference type="InterPro" id="IPR002328">
    <property type="entry name" value="ADH_Zn_CS"/>
</dbReference>
<dbReference type="InterPro" id="IPR047109">
    <property type="entry name" value="CAD-like"/>
</dbReference>
<keyword evidence="3 5" id="KW-0862">Zinc</keyword>
<dbReference type="SUPFAM" id="SSF50129">
    <property type="entry name" value="GroES-like"/>
    <property type="match status" value="1"/>
</dbReference>
<dbReference type="InterPro" id="IPR013149">
    <property type="entry name" value="ADH-like_C"/>
</dbReference>
<name>A0A8H7QBJ6_9FUNG</name>
<evidence type="ECO:0000256" key="3">
    <source>
        <dbReference type="ARBA" id="ARBA00022833"/>
    </source>
</evidence>
<dbReference type="FunFam" id="3.40.50.720:FF:000022">
    <property type="entry name" value="Cinnamyl alcohol dehydrogenase"/>
    <property type="match status" value="1"/>
</dbReference>
<evidence type="ECO:0000256" key="1">
    <source>
        <dbReference type="ARBA" id="ARBA00001947"/>
    </source>
</evidence>
<comment type="caution">
    <text evidence="7">The sequence shown here is derived from an EMBL/GenBank/DDBJ whole genome shotgun (WGS) entry which is preliminary data.</text>
</comment>
<dbReference type="Proteomes" id="UP000612746">
    <property type="component" value="Unassembled WGS sequence"/>
</dbReference>
<dbReference type="Pfam" id="PF00107">
    <property type="entry name" value="ADH_zinc_N"/>
    <property type="match status" value="1"/>
</dbReference>
<evidence type="ECO:0000256" key="5">
    <source>
        <dbReference type="RuleBase" id="RU361277"/>
    </source>
</evidence>
<dbReference type="InterPro" id="IPR020843">
    <property type="entry name" value="ER"/>
</dbReference>
<evidence type="ECO:0000313" key="8">
    <source>
        <dbReference type="Proteomes" id="UP000612746"/>
    </source>
</evidence>
<protein>
    <recommendedName>
        <fullName evidence="6">Enoyl reductase (ER) domain-containing protein</fullName>
    </recommendedName>
</protein>
<keyword evidence="4" id="KW-0560">Oxidoreductase</keyword>
<dbReference type="GO" id="GO:0016616">
    <property type="term" value="F:oxidoreductase activity, acting on the CH-OH group of donors, NAD or NADP as acceptor"/>
    <property type="evidence" value="ECO:0007669"/>
    <property type="project" value="InterPro"/>
</dbReference>
<comment type="similarity">
    <text evidence="5">Belongs to the zinc-containing alcohol dehydrogenase family.</text>
</comment>
<dbReference type="SUPFAM" id="SSF51735">
    <property type="entry name" value="NAD(P)-binding Rossmann-fold domains"/>
    <property type="match status" value="1"/>
</dbReference>
<reference evidence="7" key="1">
    <citation type="submission" date="2020-12" db="EMBL/GenBank/DDBJ databases">
        <title>Metabolic potential, ecology and presence of endohyphal bacteria is reflected in genomic diversity of Mucoromycotina.</title>
        <authorList>
            <person name="Muszewska A."/>
            <person name="Okrasinska A."/>
            <person name="Steczkiewicz K."/>
            <person name="Drgas O."/>
            <person name="Orlowska M."/>
            <person name="Perlinska-Lenart U."/>
            <person name="Aleksandrzak-Piekarczyk T."/>
            <person name="Szatraj K."/>
            <person name="Zielenkiewicz U."/>
            <person name="Pilsyk S."/>
            <person name="Malc E."/>
            <person name="Mieczkowski P."/>
            <person name="Kruszewska J.S."/>
            <person name="Biernat P."/>
            <person name="Pawlowska J."/>
        </authorList>
    </citation>
    <scope>NUCLEOTIDE SEQUENCE</scope>
    <source>
        <strain evidence="7">WA0000051536</strain>
    </source>
</reference>
<evidence type="ECO:0000313" key="7">
    <source>
        <dbReference type="EMBL" id="KAG2188356.1"/>
    </source>
</evidence>
<dbReference type="InterPro" id="IPR013154">
    <property type="entry name" value="ADH-like_N"/>
</dbReference>
<organism evidence="7 8">
    <name type="scientific">Umbelopsis vinacea</name>
    <dbReference type="NCBI Taxonomy" id="44442"/>
    <lineage>
        <taxon>Eukaryota</taxon>
        <taxon>Fungi</taxon>
        <taxon>Fungi incertae sedis</taxon>
        <taxon>Mucoromycota</taxon>
        <taxon>Mucoromycotina</taxon>
        <taxon>Umbelopsidomycetes</taxon>
        <taxon>Umbelopsidales</taxon>
        <taxon>Umbelopsidaceae</taxon>
        <taxon>Umbelopsis</taxon>
    </lineage>
</organism>
<dbReference type="EMBL" id="JAEPRA010000002">
    <property type="protein sequence ID" value="KAG2188356.1"/>
    <property type="molecule type" value="Genomic_DNA"/>
</dbReference>
<feature type="domain" description="Enoyl reductase (ER)" evidence="6">
    <location>
        <begin position="9"/>
        <end position="329"/>
    </location>
</feature>
<evidence type="ECO:0000259" key="6">
    <source>
        <dbReference type="SMART" id="SM00829"/>
    </source>
</evidence>
<dbReference type="Gene3D" id="3.40.50.720">
    <property type="entry name" value="NAD(P)-binding Rossmann-like Domain"/>
    <property type="match status" value="1"/>
</dbReference>
<dbReference type="PANTHER" id="PTHR42683">
    <property type="entry name" value="ALDEHYDE REDUCTASE"/>
    <property type="match status" value="1"/>
</dbReference>
<keyword evidence="2 5" id="KW-0479">Metal-binding</keyword>